<dbReference type="PROSITE" id="PS50151">
    <property type="entry name" value="UVR"/>
    <property type="match status" value="1"/>
</dbReference>
<dbReference type="NCBIfam" id="NF001824">
    <property type="entry name" value="PRK00558.1-5"/>
    <property type="match status" value="1"/>
</dbReference>
<feature type="domain" description="GIY-YIG" evidence="9">
    <location>
        <begin position="12"/>
        <end position="91"/>
    </location>
</feature>
<keyword evidence="4 7" id="KW-0267">Excision nuclease</keyword>
<dbReference type="EMBL" id="MJUW02000030">
    <property type="protein sequence ID" value="OQD46529.1"/>
    <property type="molecule type" value="Genomic_DNA"/>
</dbReference>
<dbReference type="PANTHER" id="PTHR30562">
    <property type="entry name" value="UVRC/OXIDOREDUCTASE"/>
    <property type="match status" value="1"/>
</dbReference>
<dbReference type="CDD" id="cd10434">
    <property type="entry name" value="GIY-YIG_UvrC_Cho"/>
    <property type="match status" value="1"/>
</dbReference>
<evidence type="ECO:0000259" key="8">
    <source>
        <dbReference type="PROSITE" id="PS50151"/>
    </source>
</evidence>
<dbReference type="Pfam" id="PF22920">
    <property type="entry name" value="UvrC_RNaseH"/>
    <property type="match status" value="1"/>
</dbReference>
<dbReference type="Gene3D" id="1.10.150.20">
    <property type="entry name" value="5' to 3' exonuclease, C-terminal subdomain"/>
    <property type="match status" value="1"/>
</dbReference>
<dbReference type="SMART" id="SM00465">
    <property type="entry name" value="GIYc"/>
    <property type="match status" value="1"/>
</dbReference>
<sequence length="619" mass="71295">MKLINKLKNLPDSPGVYLMKNAKHKVIYVGKAKNLRHRVRSYFQRERGGRAYVEYLVRHVEDIDFVLTETEKEALILENNLIKQFKPKFNINLRDDKTFISIKLEVNAKFPSPKVVRQIENDGAMYFGPYASAKAVRETLRYIHDIVPIRKCPDTVFKKRMKPCLYYQIHKCLGPCCGLVDEVVYRELIDQVVLILKGKQDDLVKVLKQQMLEESKALRYEKAAKIRDRILAIEETVEKQKIHSMTFVDRDVFGYYLAGNEVWIEVMFIRSGNMEDIASYHFSVNHNAIEEIFRSFLNQFYSQTRFVPAEIIIPVESADSKLLEEWLTERKGKKIVVINPKRGDKVRLIEMAQKNAENAYRVSQTHGGDLALTLMTLKETLYLKQIPERIECFDISNISGKQAVGSMVTFEQGKPTKSRYKKFKIKTVGQIDDYAMMHEVLIRRYKRAVEEKDLPNLIIVDGGKGQMGVALKVFDELAIDNVDLVALAKGKKEISGLGEKAGEQIFVPHRSDPIVLAPSSPELLLLDKIRDEAHRFAVAYHRKLRRKEYYTSPLDEIPGIGIVRKKKLIRCFGSIEGIRSATIEQLVEIGKLPAKCATEIYQFFHKTESPTVKNTKQFE</sequence>
<keyword evidence="12" id="KW-1185">Reference proteome</keyword>
<evidence type="ECO:0000256" key="5">
    <source>
        <dbReference type="ARBA" id="ARBA00023204"/>
    </source>
</evidence>
<accession>A0A1V6M298</accession>
<reference evidence="11 12" key="1">
    <citation type="journal article" date="2016" name="Genome Announc.">
        <title>Draft Genome Sequence of the Anaerobic Ammonium-Oxidizing Bacterium 'Candidatus Brocadia sp. 40'.</title>
        <authorList>
            <person name="Ali M."/>
            <person name="Haroon M.F."/>
            <person name="Narita Y."/>
            <person name="Zhang L."/>
            <person name="Rangel Shaw D."/>
            <person name="Okabe S."/>
            <person name="Saikaly P.E."/>
        </authorList>
    </citation>
    <scope>NUCLEOTIDE SEQUENCE [LARGE SCALE GENOMIC DNA]</scope>
    <source>
        <strain evidence="11 12">40</strain>
    </source>
</reference>
<keyword evidence="1 7" id="KW-0963">Cytoplasm</keyword>
<protein>
    <recommendedName>
        <fullName evidence="7">UvrABC system protein C</fullName>
        <shortName evidence="7">Protein UvrC</shortName>
    </recommendedName>
    <alternativeName>
        <fullName evidence="7">Excinuclease ABC subunit C</fullName>
    </alternativeName>
</protein>
<keyword evidence="6 7" id="KW-0742">SOS response</keyword>
<proteinExistence type="inferred from homology"/>
<dbReference type="InterPro" id="IPR001943">
    <property type="entry name" value="UVR_dom"/>
</dbReference>
<dbReference type="GO" id="GO:0009432">
    <property type="term" value="P:SOS response"/>
    <property type="evidence" value="ECO:0007669"/>
    <property type="project" value="UniProtKB-UniRule"/>
</dbReference>
<dbReference type="GO" id="GO:0006289">
    <property type="term" value="P:nucleotide-excision repair"/>
    <property type="evidence" value="ECO:0007669"/>
    <property type="project" value="UniProtKB-UniRule"/>
</dbReference>
<feature type="domain" description="UvrC family homology region profile" evidence="10">
    <location>
        <begin position="252"/>
        <end position="474"/>
    </location>
</feature>
<dbReference type="Pfam" id="PF02151">
    <property type="entry name" value="UVR"/>
    <property type="match status" value="1"/>
</dbReference>
<comment type="subunit">
    <text evidence="7">Interacts with UvrB in an incision complex.</text>
</comment>
<keyword evidence="2 7" id="KW-0227">DNA damage</keyword>
<dbReference type="SUPFAM" id="SSF46600">
    <property type="entry name" value="C-terminal UvrC-binding domain of UvrB"/>
    <property type="match status" value="1"/>
</dbReference>
<dbReference type="AlphaFoldDB" id="A0A1V6M298"/>
<dbReference type="InterPro" id="IPR047296">
    <property type="entry name" value="GIY-YIG_UvrC_Cho"/>
</dbReference>
<dbReference type="InterPro" id="IPR038476">
    <property type="entry name" value="UvrC_RNase_H_dom_sf"/>
</dbReference>
<dbReference type="GO" id="GO:0009380">
    <property type="term" value="C:excinuclease repair complex"/>
    <property type="evidence" value="ECO:0007669"/>
    <property type="project" value="InterPro"/>
</dbReference>
<comment type="function">
    <text evidence="7">The UvrABC repair system catalyzes the recognition and processing of DNA lesions. UvrC both incises the 5' and 3' sides of the lesion. The N-terminal half is responsible for the 3' incision and the C-terminal half is responsible for the 5' incision.</text>
</comment>
<dbReference type="FunFam" id="3.40.1440.10:FF:000001">
    <property type="entry name" value="UvrABC system protein C"/>
    <property type="match status" value="1"/>
</dbReference>
<dbReference type="PROSITE" id="PS50164">
    <property type="entry name" value="GIY_YIG"/>
    <property type="match status" value="1"/>
</dbReference>
<evidence type="ECO:0000313" key="11">
    <source>
        <dbReference type="EMBL" id="OQD46529.1"/>
    </source>
</evidence>
<dbReference type="PANTHER" id="PTHR30562:SF1">
    <property type="entry name" value="UVRABC SYSTEM PROTEIN C"/>
    <property type="match status" value="1"/>
</dbReference>
<organism evidence="11 12">
    <name type="scientific">Candidatus Brocadia sapporoensis</name>
    <dbReference type="NCBI Taxonomy" id="392547"/>
    <lineage>
        <taxon>Bacteria</taxon>
        <taxon>Pseudomonadati</taxon>
        <taxon>Planctomycetota</taxon>
        <taxon>Candidatus Brocadiia</taxon>
        <taxon>Candidatus Brocadiales</taxon>
        <taxon>Candidatus Brocadiaceae</taxon>
        <taxon>Candidatus Brocadia</taxon>
    </lineage>
</organism>
<dbReference type="Gene3D" id="4.10.860.10">
    <property type="entry name" value="UVR domain"/>
    <property type="match status" value="1"/>
</dbReference>
<evidence type="ECO:0000256" key="1">
    <source>
        <dbReference type="ARBA" id="ARBA00022490"/>
    </source>
</evidence>
<dbReference type="InterPro" id="IPR036876">
    <property type="entry name" value="UVR_dom_sf"/>
</dbReference>
<comment type="similarity">
    <text evidence="7">Belongs to the UvrC family.</text>
</comment>
<feature type="domain" description="UVR" evidence="8">
    <location>
        <begin position="201"/>
        <end position="236"/>
    </location>
</feature>
<comment type="subcellular location">
    <subcellularLocation>
        <location evidence="7">Cytoplasm</location>
    </subcellularLocation>
</comment>
<dbReference type="GO" id="GO:0009381">
    <property type="term" value="F:excinuclease ABC activity"/>
    <property type="evidence" value="ECO:0007669"/>
    <property type="project" value="UniProtKB-UniRule"/>
</dbReference>
<evidence type="ECO:0000259" key="10">
    <source>
        <dbReference type="PROSITE" id="PS50165"/>
    </source>
</evidence>
<dbReference type="HAMAP" id="MF_00203">
    <property type="entry name" value="UvrC"/>
    <property type="match status" value="1"/>
</dbReference>
<keyword evidence="3 7" id="KW-0228">DNA excision</keyword>
<name>A0A1V6M298_9BACT</name>
<dbReference type="PROSITE" id="PS50165">
    <property type="entry name" value="UVRC"/>
    <property type="match status" value="1"/>
</dbReference>
<evidence type="ECO:0000256" key="6">
    <source>
        <dbReference type="ARBA" id="ARBA00023236"/>
    </source>
</evidence>
<dbReference type="InterPro" id="IPR001162">
    <property type="entry name" value="UvrC_RNase_H_dom"/>
</dbReference>
<dbReference type="InterPro" id="IPR050066">
    <property type="entry name" value="UvrABC_protein_C"/>
</dbReference>
<dbReference type="GO" id="GO:0005737">
    <property type="term" value="C:cytoplasm"/>
    <property type="evidence" value="ECO:0007669"/>
    <property type="project" value="UniProtKB-SubCell"/>
</dbReference>
<dbReference type="SUPFAM" id="SSF82771">
    <property type="entry name" value="GIY-YIG endonuclease"/>
    <property type="match status" value="1"/>
</dbReference>
<comment type="caution">
    <text evidence="11">The sequence shown here is derived from an EMBL/GenBank/DDBJ whole genome shotgun (WGS) entry which is preliminary data.</text>
</comment>
<dbReference type="GO" id="GO:0003677">
    <property type="term" value="F:DNA binding"/>
    <property type="evidence" value="ECO:0007669"/>
    <property type="project" value="UniProtKB-UniRule"/>
</dbReference>
<evidence type="ECO:0000256" key="4">
    <source>
        <dbReference type="ARBA" id="ARBA00022881"/>
    </source>
</evidence>
<evidence type="ECO:0000256" key="3">
    <source>
        <dbReference type="ARBA" id="ARBA00022769"/>
    </source>
</evidence>
<gene>
    <name evidence="7" type="primary">uvrC</name>
    <name evidence="11" type="ORF">BIY37_02825</name>
</gene>
<dbReference type="InterPro" id="IPR000305">
    <property type="entry name" value="GIY-YIG_endonuc"/>
</dbReference>
<evidence type="ECO:0000256" key="7">
    <source>
        <dbReference type="HAMAP-Rule" id="MF_00203"/>
    </source>
</evidence>
<dbReference type="NCBIfam" id="TIGR00194">
    <property type="entry name" value="uvrC"/>
    <property type="match status" value="1"/>
</dbReference>
<keyword evidence="5 7" id="KW-0234">DNA repair</keyword>
<dbReference type="InterPro" id="IPR004791">
    <property type="entry name" value="UvrC"/>
</dbReference>
<dbReference type="Pfam" id="PF08459">
    <property type="entry name" value="UvrC_RNaseH_dom"/>
    <property type="match status" value="1"/>
</dbReference>
<evidence type="ECO:0000313" key="12">
    <source>
        <dbReference type="Proteomes" id="UP000242219"/>
    </source>
</evidence>
<dbReference type="Gene3D" id="3.30.420.340">
    <property type="entry name" value="UvrC, RNAse H endonuclease domain"/>
    <property type="match status" value="1"/>
</dbReference>
<dbReference type="Pfam" id="PF01541">
    <property type="entry name" value="GIY-YIG"/>
    <property type="match status" value="1"/>
</dbReference>
<dbReference type="InterPro" id="IPR010994">
    <property type="entry name" value="RuvA_2-like"/>
</dbReference>
<dbReference type="Gene3D" id="3.40.1440.10">
    <property type="entry name" value="GIY-YIG endonuclease"/>
    <property type="match status" value="1"/>
</dbReference>
<evidence type="ECO:0000256" key="2">
    <source>
        <dbReference type="ARBA" id="ARBA00022763"/>
    </source>
</evidence>
<dbReference type="FunFam" id="3.30.420.340:FF:000001">
    <property type="entry name" value="UvrABC system protein C"/>
    <property type="match status" value="1"/>
</dbReference>
<dbReference type="InterPro" id="IPR035901">
    <property type="entry name" value="GIY-YIG_endonuc_sf"/>
</dbReference>
<dbReference type="Proteomes" id="UP000242219">
    <property type="component" value="Unassembled WGS sequence"/>
</dbReference>
<dbReference type="SUPFAM" id="SSF47781">
    <property type="entry name" value="RuvA domain 2-like"/>
    <property type="match status" value="1"/>
</dbReference>
<dbReference type="Pfam" id="PF12826">
    <property type="entry name" value="HHH_2"/>
    <property type="match status" value="1"/>
</dbReference>
<evidence type="ECO:0000259" key="9">
    <source>
        <dbReference type="PROSITE" id="PS50164"/>
    </source>
</evidence>
<dbReference type="InterPro" id="IPR041663">
    <property type="entry name" value="DisA/LigA_HHH"/>
</dbReference>